<gene>
    <name evidence="2" type="ORF">EV380_1831</name>
</gene>
<evidence type="ECO:0000313" key="2">
    <source>
        <dbReference type="EMBL" id="RZU62238.1"/>
    </source>
</evidence>
<protein>
    <submittedName>
        <fullName evidence="2">Uncharacterized protein</fullName>
    </submittedName>
</protein>
<evidence type="ECO:0000256" key="1">
    <source>
        <dbReference type="SAM" id="MobiDB-lite"/>
    </source>
</evidence>
<proteinExistence type="predicted"/>
<evidence type="ECO:0000313" key="3">
    <source>
        <dbReference type="Proteomes" id="UP000292685"/>
    </source>
</evidence>
<sequence length="329" mass="36570">MDPSRHREQDGSRRTLLRASCAPDARAWAGAAPHAGVEGVRGDRRGPERRYKPEFWFLFVPNAVDVYCWMVQLACGCVRELFTLGKYVFPDAYPWTCPTAEDVPPPPPPPPPPPLGEFWCSNDHGDVETVYRDIVDWMDRRVSHFEADPEDCPDDTTPEVWAALGQPEPHSSDFWRVRLACGHVCDNVLTDVDWSPEVVPELVSEERASVLRREFEALWSVLGDEAWPVGGRNSITCGECWTRAIPDRSPCKVPYMPLCAAHHRLPTRGLAGSERQRESCVEEASGNGANQAEDPARENRGRGAPAEGAARSDKGRIGRSADPCPYGRA</sequence>
<feature type="region of interest" description="Disordered" evidence="1">
    <location>
        <begin position="271"/>
        <end position="329"/>
    </location>
</feature>
<dbReference type="AlphaFoldDB" id="A0A4Q8ADG3"/>
<organism evidence="2 3">
    <name type="scientific">Zhihengliuella halotolerans</name>
    <dbReference type="NCBI Taxonomy" id="370736"/>
    <lineage>
        <taxon>Bacteria</taxon>
        <taxon>Bacillati</taxon>
        <taxon>Actinomycetota</taxon>
        <taxon>Actinomycetes</taxon>
        <taxon>Micrococcales</taxon>
        <taxon>Micrococcaceae</taxon>
        <taxon>Zhihengliuella</taxon>
    </lineage>
</organism>
<name>A0A4Q8ADG3_9MICC</name>
<reference evidence="2 3" key="1">
    <citation type="submission" date="2019-02" db="EMBL/GenBank/DDBJ databases">
        <title>Sequencing the genomes of 1000 actinobacteria strains.</title>
        <authorList>
            <person name="Klenk H.-P."/>
        </authorList>
    </citation>
    <scope>NUCLEOTIDE SEQUENCE [LARGE SCALE GENOMIC DNA]</scope>
    <source>
        <strain evidence="2 3">DSM 17364</strain>
    </source>
</reference>
<dbReference type="EMBL" id="SHLA01000001">
    <property type="protein sequence ID" value="RZU62238.1"/>
    <property type="molecule type" value="Genomic_DNA"/>
</dbReference>
<dbReference type="Proteomes" id="UP000292685">
    <property type="component" value="Unassembled WGS sequence"/>
</dbReference>
<keyword evidence="3" id="KW-1185">Reference proteome</keyword>
<comment type="caution">
    <text evidence="2">The sequence shown here is derived from an EMBL/GenBank/DDBJ whole genome shotgun (WGS) entry which is preliminary data.</text>
</comment>
<accession>A0A4Q8ADG3</accession>